<sequence>MRRWGKLIAAAAITATLIMPAAPAYAAAVPLNAGAPGSDPARKTLVLYDTTGEWGFLGETYAVQIGQLASHGGPWAMRPVGTYTAGEMRGYASVIYVGSTYDEPLPAAFLDDTLAGSTPVTWLHSNIWQLETRAGNFAAQYGFDPGEFDHSAVTTIRYRDTDLRRDPLAAPSGIVSAAVTDPARATVVGTAVRQNGTTFPWGVRSGGLTYLGEVPLSYIGDSDRYFAFADVISKQVRPSGPDRKRALVRIEDVGPDADPAELRAIADYLYSRRVPFSIALYSRYADPQGTYNGGKPLYRNLSQAPQVVSAVRYMIARGGTILMHGYTHQFGDLDNPYNGVSGDDFEFYRAHVDEQDYVRLDGPVPGDSANWARGRISSARTAIALAGLPRPTIFEPPHYAASAVDYKVINSEFGLRYDRGLYFPGWCAGGTCGSGTPDYTRAYGQAFPYLVRDSYGSTVIPEGLGNIETEWQNHHPPRLPEQLLASARASRVVTDGVASFFYHPYLGVDMLRQVVEGVQGLGYTFTTPATVAAG</sequence>
<dbReference type="GO" id="GO:0005975">
    <property type="term" value="P:carbohydrate metabolic process"/>
    <property type="evidence" value="ECO:0007669"/>
    <property type="project" value="InterPro"/>
</dbReference>
<comment type="caution">
    <text evidence="2">The sequence shown here is derived from an EMBL/GenBank/DDBJ whole genome shotgun (WGS) entry which is preliminary data.</text>
</comment>
<keyword evidence="3" id="KW-1185">Reference proteome</keyword>
<reference evidence="2 3" key="1">
    <citation type="submission" date="2019-02" db="EMBL/GenBank/DDBJ databases">
        <title>Genomic Encyclopedia of Type Strains, Phase IV (KMG-IV): sequencing the most valuable type-strain genomes for metagenomic binning, comparative biology and taxonomic classification.</title>
        <authorList>
            <person name="Goeker M."/>
        </authorList>
    </citation>
    <scope>NUCLEOTIDE SEQUENCE [LARGE SCALE GENOMIC DNA]</scope>
    <source>
        <strain evidence="2 3">DSM 101727</strain>
    </source>
</reference>
<evidence type="ECO:0000256" key="1">
    <source>
        <dbReference type="SAM" id="SignalP"/>
    </source>
</evidence>
<keyword evidence="1" id="KW-0732">Signal</keyword>
<dbReference type="CDD" id="cd10923">
    <property type="entry name" value="CE4_COG5298"/>
    <property type="match status" value="1"/>
</dbReference>
<dbReference type="Pfam" id="PF10096">
    <property type="entry name" value="DUF2334"/>
    <property type="match status" value="1"/>
</dbReference>
<dbReference type="RefSeq" id="WP_242613668.1">
    <property type="nucleotide sequence ID" value="NZ_SGWQ01000010.1"/>
</dbReference>
<dbReference type="Gene3D" id="3.20.20.370">
    <property type="entry name" value="Glycoside hydrolase/deacetylase"/>
    <property type="match status" value="1"/>
</dbReference>
<feature type="chain" id="PRO_5020816601" evidence="1">
    <location>
        <begin position="27"/>
        <end position="534"/>
    </location>
</feature>
<organism evidence="2 3">
    <name type="scientific">Herbihabitans rhizosphaerae</name>
    <dbReference type="NCBI Taxonomy" id="1872711"/>
    <lineage>
        <taxon>Bacteria</taxon>
        <taxon>Bacillati</taxon>
        <taxon>Actinomycetota</taxon>
        <taxon>Actinomycetes</taxon>
        <taxon>Pseudonocardiales</taxon>
        <taxon>Pseudonocardiaceae</taxon>
        <taxon>Herbihabitans</taxon>
    </lineage>
</organism>
<proteinExistence type="predicted"/>
<dbReference type="Proteomes" id="UP000294257">
    <property type="component" value="Unassembled WGS sequence"/>
</dbReference>
<evidence type="ECO:0000313" key="3">
    <source>
        <dbReference type="Proteomes" id="UP000294257"/>
    </source>
</evidence>
<dbReference type="InterPro" id="IPR011330">
    <property type="entry name" value="Glyco_hydro/deAcase_b/a-brl"/>
</dbReference>
<accession>A0A4Q7KGM1</accession>
<protein>
    <submittedName>
        <fullName evidence="2">Uncharacterized protein YdaL</fullName>
    </submittedName>
</protein>
<dbReference type="EMBL" id="SGWQ01000010">
    <property type="protein sequence ID" value="RZS34011.1"/>
    <property type="molecule type" value="Genomic_DNA"/>
</dbReference>
<name>A0A4Q7KGM1_9PSEU</name>
<dbReference type="InterPro" id="IPR018763">
    <property type="entry name" value="DUF2334"/>
</dbReference>
<feature type="signal peptide" evidence="1">
    <location>
        <begin position="1"/>
        <end position="26"/>
    </location>
</feature>
<gene>
    <name evidence="2" type="ORF">EV193_110161</name>
</gene>
<dbReference type="AlphaFoldDB" id="A0A4Q7KGM1"/>
<dbReference type="SUPFAM" id="SSF88713">
    <property type="entry name" value="Glycoside hydrolase/deacetylase"/>
    <property type="match status" value="1"/>
</dbReference>
<evidence type="ECO:0000313" key="2">
    <source>
        <dbReference type="EMBL" id="RZS34011.1"/>
    </source>
</evidence>